<sequence>MLSTRGSPTAGRAVMVDVHDDAMLRRFLLGLAEGMTAAQESIDRIVDTMVTVSRAYGRDDVDLVVLPTVIIVQTGSGDTGHVALRTASGPQLRFDQIAALYDLLERARRGAIDPAAGIDRLNEIGAMHPRHGWPLQVFGHAVLTTGLALLLMPTWQGIMVAFGLGALLGLAKLIRSPTLRLVFPVVAAFVSAVTVFLVALVLPIGDPLLLLIAPLVTFLPGGLLTTATMELAAGQMIAGASRLVTGLVQLGLLSFGILAAGSIVGVGASSYVPLDAAGRLPWWTALAGVLLLAIGDVLHFSSPGRTFGWVLLALVVAYAGQSVGALVAGPTVSGFIGALAMTPVVLWIATLRRGVPTQLTFLPAFWLLVPGAAGLSGLTEAIGTSRGFDDFTEALTSVMAIALGVLIGTALYRVVHHGAEELANFHIDVPSALHETEQPPFWARLVPGTPRSIWQRADHRAPPPPLATHQPDAPGPRGGRTSRAGRS</sequence>
<evidence type="ECO:0000256" key="2">
    <source>
        <dbReference type="SAM" id="MobiDB-lite"/>
    </source>
</evidence>
<evidence type="ECO:0000313" key="6">
    <source>
        <dbReference type="Proteomes" id="UP000431080"/>
    </source>
</evidence>
<protein>
    <submittedName>
        <fullName evidence="5">Threonine/serine exporter family protein</fullName>
    </submittedName>
</protein>
<name>A0A6I2FB93_9MICO</name>
<dbReference type="InterPro" id="IPR010619">
    <property type="entry name" value="ThrE-like_N"/>
</dbReference>
<accession>A0A6I2FB93</accession>
<keyword evidence="6" id="KW-1185">Reference proteome</keyword>
<evidence type="ECO:0000259" key="4">
    <source>
        <dbReference type="Pfam" id="PF06738"/>
    </source>
</evidence>
<reference evidence="5 6" key="1">
    <citation type="submission" date="2019-10" db="EMBL/GenBank/DDBJ databases">
        <authorList>
            <person name="Nie G."/>
            <person name="Ming H."/>
            <person name="Yi B."/>
        </authorList>
    </citation>
    <scope>NUCLEOTIDE SEQUENCE [LARGE SCALE GENOMIC DNA]</scope>
    <source>
        <strain evidence="5 6">CFH 90414</strain>
    </source>
</reference>
<comment type="similarity">
    <text evidence="1">Belongs to the ThrE exporter (TC 2.A.79) family.</text>
</comment>
<feature type="transmembrane region" description="Helical" evidence="3">
    <location>
        <begin position="157"/>
        <end position="174"/>
    </location>
</feature>
<dbReference type="PANTHER" id="PTHR31082">
    <property type="entry name" value="PHEROMONE-REGULATED MEMBRANE PROTEIN 10"/>
    <property type="match status" value="1"/>
</dbReference>
<dbReference type="EMBL" id="WJIF01000002">
    <property type="protein sequence ID" value="MRG59203.1"/>
    <property type="molecule type" value="Genomic_DNA"/>
</dbReference>
<feature type="transmembrane region" description="Helical" evidence="3">
    <location>
        <begin position="307"/>
        <end position="326"/>
    </location>
</feature>
<evidence type="ECO:0000256" key="3">
    <source>
        <dbReference type="SAM" id="Phobius"/>
    </source>
</evidence>
<comment type="caution">
    <text evidence="5">The sequence shown here is derived from an EMBL/GenBank/DDBJ whole genome shotgun (WGS) entry which is preliminary data.</text>
</comment>
<feature type="transmembrane region" description="Helical" evidence="3">
    <location>
        <begin position="361"/>
        <end position="382"/>
    </location>
</feature>
<evidence type="ECO:0000256" key="1">
    <source>
        <dbReference type="ARBA" id="ARBA00034125"/>
    </source>
</evidence>
<organism evidence="5 6">
    <name type="scientific">Agromyces agglutinans</name>
    <dbReference type="NCBI Taxonomy" id="2662258"/>
    <lineage>
        <taxon>Bacteria</taxon>
        <taxon>Bacillati</taxon>
        <taxon>Actinomycetota</taxon>
        <taxon>Actinomycetes</taxon>
        <taxon>Micrococcales</taxon>
        <taxon>Microbacteriaceae</taxon>
        <taxon>Agromyces</taxon>
    </lineage>
</organism>
<dbReference type="AlphaFoldDB" id="A0A6I2FB93"/>
<dbReference type="InterPro" id="IPR051361">
    <property type="entry name" value="ThrE/Ser_Exporter"/>
</dbReference>
<feature type="domain" description="Threonine/serine exporter-like N-terminal" evidence="4">
    <location>
        <begin position="27"/>
        <end position="262"/>
    </location>
</feature>
<feature type="transmembrane region" description="Helical" evidence="3">
    <location>
        <begin position="181"/>
        <end position="202"/>
    </location>
</feature>
<dbReference type="Pfam" id="PF06738">
    <property type="entry name" value="ThrE"/>
    <property type="match status" value="1"/>
</dbReference>
<dbReference type="PANTHER" id="PTHR31082:SF4">
    <property type="entry name" value="PHEROMONE-REGULATED MEMBRANE PROTEIN 10"/>
    <property type="match status" value="1"/>
</dbReference>
<keyword evidence="3" id="KW-0472">Membrane</keyword>
<keyword evidence="3" id="KW-1133">Transmembrane helix</keyword>
<evidence type="ECO:0000313" key="5">
    <source>
        <dbReference type="EMBL" id="MRG59203.1"/>
    </source>
</evidence>
<keyword evidence="3" id="KW-0812">Transmembrane</keyword>
<feature type="transmembrane region" description="Helical" evidence="3">
    <location>
        <begin position="208"/>
        <end position="231"/>
    </location>
</feature>
<feature type="transmembrane region" description="Helical" evidence="3">
    <location>
        <begin position="280"/>
        <end position="300"/>
    </location>
</feature>
<gene>
    <name evidence="5" type="ORF">GE115_04870</name>
</gene>
<dbReference type="GO" id="GO:0022857">
    <property type="term" value="F:transmembrane transporter activity"/>
    <property type="evidence" value="ECO:0007669"/>
    <property type="project" value="InterPro"/>
</dbReference>
<feature type="transmembrane region" description="Helical" evidence="3">
    <location>
        <begin position="394"/>
        <end position="415"/>
    </location>
</feature>
<feature type="transmembrane region" description="Helical" evidence="3">
    <location>
        <begin position="332"/>
        <end position="349"/>
    </location>
</feature>
<proteinExistence type="inferred from homology"/>
<feature type="transmembrane region" description="Helical" evidence="3">
    <location>
        <begin position="243"/>
        <end position="268"/>
    </location>
</feature>
<dbReference type="Proteomes" id="UP000431080">
    <property type="component" value="Unassembled WGS sequence"/>
</dbReference>
<feature type="region of interest" description="Disordered" evidence="2">
    <location>
        <begin position="455"/>
        <end position="487"/>
    </location>
</feature>